<dbReference type="PROSITE" id="PS00550">
    <property type="entry name" value="HEMERYTHRINS"/>
    <property type="match status" value="1"/>
</dbReference>
<dbReference type="Gene3D" id="1.20.120.50">
    <property type="entry name" value="Hemerythrin-like"/>
    <property type="match status" value="1"/>
</dbReference>
<dbReference type="InterPro" id="IPR050669">
    <property type="entry name" value="Hemerythrin"/>
</dbReference>
<accession>A0A485M4S2</accession>
<dbReference type="NCBIfam" id="NF033749">
    <property type="entry name" value="bact_hemeryth"/>
    <property type="match status" value="1"/>
</dbReference>
<evidence type="ECO:0000256" key="3">
    <source>
        <dbReference type="ARBA" id="ARBA00023004"/>
    </source>
</evidence>
<dbReference type="InterPro" id="IPR016131">
    <property type="entry name" value="Haemerythrin_Fe_BS"/>
</dbReference>
<keyword evidence="2" id="KW-0479">Metal-binding</keyword>
<feature type="domain" description="Hemerythrin-like" evidence="4">
    <location>
        <begin position="14"/>
        <end position="128"/>
    </location>
</feature>
<dbReference type="InterPro" id="IPR035938">
    <property type="entry name" value="Hemerythrin-like_sf"/>
</dbReference>
<evidence type="ECO:0000256" key="1">
    <source>
        <dbReference type="ARBA" id="ARBA00010587"/>
    </source>
</evidence>
<dbReference type="PANTHER" id="PTHR37164">
    <property type="entry name" value="BACTERIOHEMERYTHRIN"/>
    <property type="match status" value="1"/>
</dbReference>
<reference evidence="5" key="1">
    <citation type="submission" date="2019-03" db="EMBL/GenBank/DDBJ databases">
        <authorList>
            <person name="Hao L."/>
        </authorList>
    </citation>
    <scope>NUCLEOTIDE SEQUENCE</scope>
</reference>
<gene>
    <name evidence="5" type="ORF">SCFA_600011</name>
</gene>
<dbReference type="InterPro" id="IPR012312">
    <property type="entry name" value="Hemerythrin-like"/>
</dbReference>
<evidence type="ECO:0000256" key="2">
    <source>
        <dbReference type="ARBA" id="ARBA00022723"/>
    </source>
</evidence>
<sequence>MTLITWNEKLSVNVAEIDKQHQKLIQMVNDLDDAMRQGKGRDLLGKILGDMIKYTSDHFTTEEKYFAQYSYPDAENHIKEHRAFVEKVLKFQKEFEAKRFGLSTDIINFLCNWLNKHILGTDKKYGPFFNEKGIK</sequence>
<evidence type="ECO:0000259" key="4">
    <source>
        <dbReference type="Pfam" id="PF01814"/>
    </source>
</evidence>
<dbReference type="Pfam" id="PF01814">
    <property type="entry name" value="Hemerythrin"/>
    <property type="match status" value="1"/>
</dbReference>
<dbReference type="NCBIfam" id="TIGR02481">
    <property type="entry name" value="hemeryth_dom"/>
    <property type="match status" value="1"/>
</dbReference>
<proteinExistence type="inferred from homology"/>
<dbReference type="EMBL" id="CAADRM010000126">
    <property type="protein sequence ID" value="VFU17056.1"/>
    <property type="molecule type" value="Genomic_DNA"/>
</dbReference>
<protein>
    <submittedName>
        <fullName evidence="5">Hemerythrin</fullName>
    </submittedName>
</protein>
<dbReference type="GO" id="GO:0046872">
    <property type="term" value="F:metal ion binding"/>
    <property type="evidence" value="ECO:0007669"/>
    <property type="project" value="UniProtKB-KW"/>
</dbReference>
<evidence type="ECO:0000313" key="5">
    <source>
        <dbReference type="EMBL" id="VFU17056.1"/>
    </source>
</evidence>
<dbReference type="SUPFAM" id="SSF47188">
    <property type="entry name" value="Hemerythrin-like"/>
    <property type="match status" value="1"/>
</dbReference>
<name>A0A485M4S2_9ZZZZ</name>
<dbReference type="PANTHER" id="PTHR37164:SF1">
    <property type="entry name" value="BACTERIOHEMERYTHRIN"/>
    <property type="match status" value="1"/>
</dbReference>
<comment type="similarity">
    <text evidence="1">Belongs to the hemerythrin family.</text>
</comment>
<keyword evidence="3" id="KW-0408">Iron</keyword>
<dbReference type="AlphaFoldDB" id="A0A485M4S2"/>
<dbReference type="CDD" id="cd12107">
    <property type="entry name" value="Hemerythrin"/>
    <property type="match status" value="1"/>
</dbReference>
<dbReference type="InterPro" id="IPR012827">
    <property type="entry name" value="Hemerythrin_metal-bd"/>
</dbReference>
<organism evidence="5">
    <name type="scientific">anaerobic digester metagenome</name>
    <dbReference type="NCBI Taxonomy" id="1263854"/>
    <lineage>
        <taxon>unclassified sequences</taxon>
        <taxon>metagenomes</taxon>
        <taxon>ecological metagenomes</taxon>
    </lineage>
</organism>